<sequence>MVCQHGPQALFCVFRCSSDDQPWVRYVFVSDSSTFLCSVDLAWCN</sequence>
<name>A0A0E9PAJ2_ANGAN</name>
<organism evidence="1">
    <name type="scientific">Anguilla anguilla</name>
    <name type="common">European freshwater eel</name>
    <name type="synonym">Muraena anguilla</name>
    <dbReference type="NCBI Taxonomy" id="7936"/>
    <lineage>
        <taxon>Eukaryota</taxon>
        <taxon>Metazoa</taxon>
        <taxon>Chordata</taxon>
        <taxon>Craniata</taxon>
        <taxon>Vertebrata</taxon>
        <taxon>Euteleostomi</taxon>
        <taxon>Actinopterygii</taxon>
        <taxon>Neopterygii</taxon>
        <taxon>Teleostei</taxon>
        <taxon>Anguilliformes</taxon>
        <taxon>Anguillidae</taxon>
        <taxon>Anguilla</taxon>
    </lineage>
</organism>
<proteinExistence type="predicted"/>
<dbReference type="AlphaFoldDB" id="A0A0E9PAJ2"/>
<protein>
    <submittedName>
        <fullName evidence="1">Uncharacterized protein</fullName>
    </submittedName>
</protein>
<reference evidence="1" key="2">
    <citation type="journal article" date="2015" name="Fish Shellfish Immunol.">
        <title>Early steps in the European eel (Anguilla anguilla)-Vibrio vulnificus interaction in the gills: Role of the RtxA13 toxin.</title>
        <authorList>
            <person name="Callol A."/>
            <person name="Pajuelo D."/>
            <person name="Ebbesson L."/>
            <person name="Teles M."/>
            <person name="MacKenzie S."/>
            <person name="Amaro C."/>
        </authorList>
    </citation>
    <scope>NUCLEOTIDE SEQUENCE</scope>
</reference>
<dbReference type="EMBL" id="GBXM01107492">
    <property type="protein sequence ID" value="JAH01085.1"/>
    <property type="molecule type" value="Transcribed_RNA"/>
</dbReference>
<reference evidence="1" key="1">
    <citation type="submission" date="2014-11" db="EMBL/GenBank/DDBJ databases">
        <authorList>
            <person name="Amaro Gonzalez C."/>
        </authorList>
    </citation>
    <scope>NUCLEOTIDE SEQUENCE</scope>
</reference>
<accession>A0A0E9PAJ2</accession>
<evidence type="ECO:0000313" key="1">
    <source>
        <dbReference type="EMBL" id="JAH01085.1"/>
    </source>
</evidence>